<keyword evidence="4" id="KW-0997">Cell inner membrane</keyword>
<dbReference type="CDD" id="cd06579">
    <property type="entry name" value="TM_PBP1_transp_AraH_like"/>
    <property type="match status" value="1"/>
</dbReference>
<evidence type="ECO:0000256" key="6">
    <source>
        <dbReference type="ARBA" id="ARBA00022989"/>
    </source>
</evidence>
<dbReference type="RefSeq" id="WP_307636761.1">
    <property type="nucleotide sequence ID" value="NZ_JAUSRR010000003.1"/>
</dbReference>
<name>A0AAW8DUU5_9BURK</name>
<proteinExistence type="predicted"/>
<evidence type="ECO:0000256" key="3">
    <source>
        <dbReference type="ARBA" id="ARBA00022475"/>
    </source>
</evidence>
<dbReference type="EMBL" id="JAUSRR010000003">
    <property type="protein sequence ID" value="MDP9923238.1"/>
    <property type="molecule type" value="Genomic_DNA"/>
</dbReference>
<gene>
    <name evidence="9" type="ORF">J2W25_002259</name>
</gene>
<evidence type="ECO:0000256" key="5">
    <source>
        <dbReference type="ARBA" id="ARBA00022692"/>
    </source>
</evidence>
<feature type="transmembrane region" description="Helical" evidence="8">
    <location>
        <begin position="34"/>
        <end position="56"/>
    </location>
</feature>
<evidence type="ECO:0000313" key="10">
    <source>
        <dbReference type="Proteomes" id="UP001244295"/>
    </source>
</evidence>
<feature type="transmembrane region" description="Helical" evidence="8">
    <location>
        <begin position="263"/>
        <end position="283"/>
    </location>
</feature>
<keyword evidence="3" id="KW-1003">Cell membrane</keyword>
<dbReference type="InterPro" id="IPR001851">
    <property type="entry name" value="ABC_transp_permease"/>
</dbReference>
<accession>A0AAW8DUU5</accession>
<feature type="transmembrane region" description="Helical" evidence="8">
    <location>
        <begin position="231"/>
        <end position="251"/>
    </location>
</feature>
<evidence type="ECO:0000256" key="1">
    <source>
        <dbReference type="ARBA" id="ARBA00004651"/>
    </source>
</evidence>
<dbReference type="Proteomes" id="UP001244295">
    <property type="component" value="Unassembled WGS sequence"/>
</dbReference>
<organism evidence="9 10">
    <name type="scientific">Variovorax boronicumulans</name>
    <dbReference type="NCBI Taxonomy" id="436515"/>
    <lineage>
        <taxon>Bacteria</taxon>
        <taxon>Pseudomonadati</taxon>
        <taxon>Pseudomonadota</taxon>
        <taxon>Betaproteobacteria</taxon>
        <taxon>Burkholderiales</taxon>
        <taxon>Comamonadaceae</taxon>
        <taxon>Variovorax</taxon>
    </lineage>
</organism>
<comment type="caution">
    <text evidence="9">The sequence shown here is derived from an EMBL/GenBank/DDBJ whole genome shotgun (WGS) entry which is preliminary data.</text>
</comment>
<dbReference type="Pfam" id="PF02653">
    <property type="entry name" value="BPD_transp_2"/>
    <property type="match status" value="1"/>
</dbReference>
<sequence length="337" mass="34785">MSTVMKQPPSAAAVATPNASGGLWSSLPDPVRSVVFRLLALGLLCLALSLASDAFLTSANIVNVLRQAALLFLLASGVTLVILTAGLDLSVGANVAMSACLAATLLKSTGSIALAVFAGLGCGLLIGIANGLLITLIRIPPFIATYGMLWILHGITYWFMKGETIHGFPAAFRAVGSGHWLGIPIPVFLMMAFLLVGVVFAQRTRWGQEIYAVGANPEAARLSGVPVKRRLVLVYAVSGAMAGLASLIFLARLNSAEGDIGEALTLPAIAAVLIGGTSLFGGVGSVFGTLIGALILTLVLNGMNLLAINANWQPVVTGVIVVAAVFLDNLTRQGDKR</sequence>
<keyword evidence="7 8" id="KW-0472">Membrane</keyword>
<dbReference type="AlphaFoldDB" id="A0AAW8DUU5"/>
<evidence type="ECO:0000256" key="7">
    <source>
        <dbReference type="ARBA" id="ARBA00023136"/>
    </source>
</evidence>
<feature type="transmembrane region" description="Helical" evidence="8">
    <location>
        <begin position="143"/>
        <end position="160"/>
    </location>
</feature>
<dbReference type="PANTHER" id="PTHR32196:SF21">
    <property type="entry name" value="ABC TRANSPORTER PERMEASE PROTEIN YPHD-RELATED"/>
    <property type="match status" value="1"/>
</dbReference>
<dbReference type="GO" id="GO:0022857">
    <property type="term" value="F:transmembrane transporter activity"/>
    <property type="evidence" value="ECO:0007669"/>
    <property type="project" value="InterPro"/>
</dbReference>
<evidence type="ECO:0000313" key="9">
    <source>
        <dbReference type="EMBL" id="MDP9923238.1"/>
    </source>
</evidence>
<feature type="transmembrane region" description="Helical" evidence="8">
    <location>
        <begin position="68"/>
        <end position="87"/>
    </location>
</feature>
<evidence type="ECO:0000256" key="4">
    <source>
        <dbReference type="ARBA" id="ARBA00022519"/>
    </source>
</evidence>
<protein>
    <submittedName>
        <fullName evidence="9">Ribose transport system permease protein</fullName>
    </submittedName>
</protein>
<feature type="transmembrane region" description="Helical" evidence="8">
    <location>
        <begin position="112"/>
        <end position="136"/>
    </location>
</feature>
<comment type="subcellular location">
    <subcellularLocation>
        <location evidence="1">Cell membrane</location>
        <topology evidence="1">Multi-pass membrane protein</topology>
    </subcellularLocation>
</comment>
<dbReference type="PANTHER" id="PTHR32196">
    <property type="entry name" value="ABC TRANSPORTER PERMEASE PROTEIN YPHD-RELATED-RELATED"/>
    <property type="match status" value="1"/>
</dbReference>
<keyword evidence="2" id="KW-0813">Transport</keyword>
<feature type="transmembrane region" description="Helical" evidence="8">
    <location>
        <begin position="314"/>
        <end position="331"/>
    </location>
</feature>
<evidence type="ECO:0000256" key="8">
    <source>
        <dbReference type="SAM" id="Phobius"/>
    </source>
</evidence>
<keyword evidence="6 8" id="KW-1133">Transmembrane helix</keyword>
<dbReference type="GO" id="GO:0005886">
    <property type="term" value="C:plasma membrane"/>
    <property type="evidence" value="ECO:0007669"/>
    <property type="project" value="UniProtKB-SubCell"/>
</dbReference>
<evidence type="ECO:0000256" key="2">
    <source>
        <dbReference type="ARBA" id="ARBA00022448"/>
    </source>
</evidence>
<keyword evidence="5 8" id="KW-0812">Transmembrane</keyword>
<reference evidence="9" key="1">
    <citation type="submission" date="2023-07" db="EMBL/GenBank/DDBJ databases">
        <title>Sorghum-associated microbial communities from plants grown in Nebraska, USA.</title>
        <authorList>
            <person name="Schachtman D."/>
        </authorList>
    </citation>
    <scope>NUCLEOTIDE SEQUENCE</scope>
    <source>
        <strain evidence="9">DS2795</strain>
    </source>
</reference>
<feature type="transmembrane region" description="Helical" evidence="8">
    <location>
        <begin position="180"/>
        <end position="201"/>
    </location>
</feature>